<accession>A0ABU9Z3H2</accession>
<comment type="caution">
    <text evidence="10">The sequence shown here is derived from an EMBL/GenBank/DDBJ whole genome shotgun (WGS) entry which is preliminary data.</text>
</comment>
<keyword evidence="11" id="KW-1185">Reference proteome</keyword>
<dbReference type="EC" id="2.7.7.77" evidence="8"/>
<evidence type="ECO:0000256" key="3">
    <source>
        <dbReference type="ARBA" id="ARBA00022723"/>
    </source>
</evidence>
<feature type="binding site" evidence="8">
    <location>
        <position position="97"/>
    </location>
    <ligand>
        <name>Mg(2+)</name>
        <dbReference type="ChEBI" id="CHEBI:18420"/>
    </ligand>
</feature>
<evidence type="ECO:0000256" key="5">
    <source>
        <dbReference type="ARBA" id="ARBA00022842"/>
    </source>
</evidence>
<comment type="similarity">
    <text evidence="8">Belongs to the MobA family.</text>
</comment>
<keyword evidence="3 8" id="KW-0479">Metal-binding</keyword>
<keyword evidence="4 8" id="KW-0547">Nucleotide-binding</keyword>
<evidence type="ECO:0000313" key="11">
    <source>
        <dbReference type="Proteomes" id="UP001410394"/>
    </source>
</evidence>
<dbReference type="RefSeq" id="WP_345921277.1">
    <property type="nucleotide sequence ID" value="NZ_JBDIVE010000014.1"/>
</dbReference>
<dbReference type="EMBL" id="JBDIVE010000014">
    <property type="protein sequence ID" value="MEN3070500.1"/>
    <property type="molecule type" value="Genomic_DNA"/>
</dbReference>
<evidence type="ECO:0000256" key="2">
    <source>
        <dbReference type="ARBA" id="ARBA00022679"/>
    </source>
</evidence>
<proteinExistence type="inferred from homology"/>
<comment type="subunit">
    <text evidence="8">Monomer.</text>
</comment>
<comment type="function">
    <text evidence="8">Transfers a GMP moiety from GTP to Mo-molybdopterin (Mo-MPT) cofactor (Moco or molybdenum cofactor) to form Mo-molybdopterin guanine dinucleotide (Mo-MGD) cofactor.</text>
</comment>
<organism evidence="10 11">
    <name type="scientific">Uliginosibacterium sediminicola</name>
    <dbReference type="NCBI Taxonomy" id="2024550"/>
    <lineage>
        <taxon>Bacteria</taxon>
        <taxon>Pseudomonadati</taxon>
        <taxon>Pseudomonadota</taxon>
        <taxon>Betaproteobacteria</taxon>
        <taxon>Rhodocyclales</taxon>
        <taxon>Zoogloeaceae</taxon>
        <taxon>Uliginosibacterium</taxon>
    </lineage>
</organism>
<dbReference type="HAMAP" id="MF_00316">
    <property type="entry name" value="MobA"/>
    <property type="match status" value="1"/>
</dbReference>
<dbReference type="GO" id="GO:0061603">
    <property type="term" value="F:molybdenum cofactor guanylyltransferase activity"/>
    <property type="evidence" value="ECO:0007669"/>
    <property type="project" value="UniProtKB-EC"/>
</dbReference>
<feature type="binding site" evidence="8">
    <location>
        <begin position="8"/>
        <end position="10"/>
    </location>
    <ligand>
        <name>GTP</name>
        <dbReference type="ChEBI" id="CHEBI:37565"/>
    </ligand>
</feature>
<keyword evidence="1 8" id="KW-0963">Cytoplasm</keyword>
<gene>
    <name evidence="8 10" type="primary">mobA</name>
    <name evidence="10" type="ORF">ABDB84_18595</name>
</gene>
<keyword evidence="2 8" id="KW-0808">Transferase</keyword>
<dbReference type="InterPro" id="IPR013482">
    <property type="entry name" value="Molybde_CF_guanTrfase"/>
</dbReference>
<evidence type="ECO:0000256" key="6">
    <source>
        <dbReference type="ARBA" id="ARBA00023134"/>
    </source>
</evidence>
<dbReference type="InterPro" id="IPR029044">
    <property type="entry name" value="Nucleotide-diphossugar_trans"/>
</dbReference>
<keyword evidence="6 8" id="KW-0342">GTP-binding</keyword>
<keyword evidence="10" id="KW-0548">Nucleotidyltransferase</keyword>
<comment type="subcellular location">
    <subcellularLocation>
        <location evidence="8">Cytoplasm</location>
    </subcellularLocation>
</comment>
<keyword evidence="7 8" id="KW-0501">Molybdenum cofactor biosynthesis</keyword>
<keyword evidence="5 8" id="KW-0460">Magnesium</keyword>
<dbReference type="InterPro" id="IPR025877">
    <property type="entry name" value="MobA-like_NTP_Trfase"/>
</dbReference>
<dbReference type="Proteomes" id="UP001410394">
    <property type="component" value="Unassembled WGS sequence"/>
</dbReference>
<dbReference type="SUPFAM" id="SSF53448">
    <property type="entry name" value="Nucleotide-diphospho-sugar transferases"/>
    <property type="match status" value="1"/>
</dbReference>
<evidence type="ECO:0000256" key="7">
    <source>
        <dbReference type="ARBA" id="ARBA00023150"/>
    </source>
</evidence>
<evidence type="ECO:0000256" key="8">
    <source>
        <dbReference type="HAMAP-Rule" id="MF_00316"/>
    </source>
</evidence>
<evidence type="ECO:0000259" key="9">
    <source>
        <dbReference type="Pfam" id="PF12804"/>
    </source>
</evidence>
<comment type="catalytic activity">
    <reaction evidence="8">
        <text>Mo-molybdopterin + GTP + H(+) = Mo-molybdopterin guanine dinucleotide + diphosphate</text>
        <dbReference type="Rhea" id="RHEA:34243"/>
        <dbReference type="ChEBI" id="CHEBI:15378"/>
        <dbReference type="ChEBI" id="CHEBI:33019"/>
        <dbReference type="ChEBI" id="CHEBI:37565"/>
        <dbReference type="ChEBI" id="CHEBI:71302"/>
        <dbReference type="ChEBI" id="CHEBI:71310"/>
        <dbReference type="EC" id="2.7.7.77"/>
    </reaction>
</comment>
<dbReference type="PANTHER" id="PTHR19136">
    <property type="entry name" value="MOLYBDENUM COFACTOR GUANYLYLTRANSFERASE"/>
    <property type="match status" value="1"/>
</dbReference>
<comment type="domain">
    <text evidence="8">The N-terminal domain determines nucleotide recognition and specific binding, while the C-terminal domain determines the specific binding to the target protein.</text>
</comment>
<dbReference type="PANTHER" id="PTHR19136:SF81">
    <property type="entry name" value="MOLYBDENUM COFACTOR GUANYLYLTRANSFERASE"/>
    <property type="match status" value="1"/>
</dbReference>
<name>A0ABU9Z3H2_9RHOO</name>
<sequence>MSITGLILAGGQGSRMGGVDKGWVEFEGRSLVERLLPQLAAQVDSVMISANRNLAQYAALDVPVVEDLRSDYAGPLAGIEAGLAASTGDWLLTCPVDTLNLPGDYAARMQAAAPAVATLAGRMQPVFMLIPKSALPALSAYLDAGERKVGKWAEQQGLRPVSFDDIPGALSNLNDSQALQQAQQ</sequence>
<feature type="binding site" evidence="8">
    <location>
        <position position="97"/>
    </location>
    <ligand>
        <name>GTP</name>
        <dbReference type="ChEBI" id="CHEBI:37565"/>
    </ligand>
</feature>
<feature type="domain" description="MobA-like NTP transferase" evidence="9">
    <location>
        <begin position="5"/>
        <end position="151"/>
    </location>
</feature>
<protein>
    <recommendedName>
        <fullName evidence="8">Molybdenum cofactor guanylyltransferase</fullName>
        <shortName evidence="8">MoCo guanylyltransferase</shortName>
        <ecNumber evidence="8">2.7.7.77</ecNumber>
    </recommendedName>
    <alternativeName>
        <fullName evidence="8">GTP:molybdopterin guanylyltransferase</fullName>
    </alternativeName>
    <alternativeName>
        <fullName evidence="8">Mo-MPT guanylyltransferase</fullName>
    </alternativeName>
    <alternativeName>
        <fullName evidence="8">Molybdopterin guanylyltransferase</fullName>
    </alternativeName>
    <alternativeName>
        <fullName evidence="8">Molybdopterin-guanine dinucleotide synthase</fullName>
        <shortName evidence="8">MGD synthase</shortName>
    </alternativeName>
</protein>
<comment type="caution">
    <text evidence="8">Lacks conserved residue(s) required for the propagation of feature annotation.</text>
</comment>
<reference evidence="10 11" key="1">
    <citation type="journal article" date="2018" name="Int. J. Syst. Evol. Microbiol.">
        <title>Uliginosibacterium sediminicola sp. nov., isolated from freshwater sediment.</title>
        <authorList>
            <person name="Hwang W.M."/>
            <person name="Kim S.M."/>
            <person name="Kang K."/>
            <person name="Ahn T.Y."/>
        </authorList>
    </citation>
    <scope>NUCLEOTIDE SEQUENCE [LARGE SCALE GENOMIC DNA]</scope>
    <source>
        <strain evidence="10 11">M1-21</strain>
    </source>
</reference>
<comment type="cofactor">
    <cofactor evidence="8">
        <name>Mg(2+)</name>
        <dbReference type="ChEBI" id="CHEBI:18420"/>
    </cofactor>
</comment>
<feature type="binding site" evidence="8">
    <location>
        <position position="21"/>
    </location>
    <ligand>
        <name>GTP</name>
        <dbReference type="ChEBI" id="CHEBI:37565"/>
    </ligand>
</feature>
<evidence type="ECO:0000256" key="1">
    <source>
        <dbReference type="ARBA" id="ARBA00022490"/>
    </source>
</evidence>
<dbReference type="CDD" id="cd02503">
    <property type="entry name" value="MobA"/>
    <property type="match status" value="1"/>
</dbReference>
<feature type="binding site" evidence="8">
    <location>
        <position position="67"/>
    </location>
    <ligand>
        <name>GTP</name>
        <dbReference type="ChEBI" id="CHEBI:37565"/>
    </ligand>
</feature>
<evidence type="ECO:0000313" key="10">
    <source>
        <dbReference type="EMBL" id="MEN3070500.1"/>
    </source>
</evidence>
<dbReference type="Pfam" id="PF12804">
    <property type="entry name" value="NTP_transf_3"/>
    <property type="match status" value="1"/>
</dbReference>
<evidence type="ECO:0000256" key="4">
    <source>
        <dbReference type="ARBA" id="ARBA00022741"/>
    </source>
</evidence>
<dbReference type="Gene3D" id="3.90.550.10">
    <property type="entry name" value="Spore Coat Polysaccharide Biosynthesis Protein SpsA, Chain A"/>
    <property type="match status" value="1"/>
</dbReference>
<dbReference type="NCBIfam" id="TIGR02665">
    <property type="entry name" value="molyb_mobA"/>
    <property type="match status" value="1"/>
</dbReference>